<dbReference type="EC" id="7.6.2.9" evidence="7"/>
<dbReference type="EMBL" id="CP098828">
    <property type="protein sequence ID" value="XBO74213.1"/>
    <property type="molecule type" value="Genomic_DNA"/>
</dbReference>
<comment type="subcellular location">
    <subcellularLocation>
        <location evidence="7">Cell inner membrane</location>
        <topology evidence="7">Peripheral membrane protein</topology>
    </subcellularLocation>
</comment>
<keyword evidence="5" id="KW-0029">Amino-acid transport</keyword>
<evidence type="ECO:0000256" key="1">
    <source>
        <dbReference type="ARBA" id="ARBA00005417"/>
    </source>
</evidence>
<dbReference type="InterPro" id="IPR017871">
    <property type="entry name" value="ABC_transporter-like_CS"/>
</dbReference>
<dbReference type="GO" id="GO:0006865">
    <property type="term" value="P:amino acid transport"/>
    <property type="evidence" value="ECO:0007669"/>
    <property type="project" value="UniProtKB-UniRule"/>
</dbReference>
<dbReference type="Gene3D" id="3.40.50.300">
    <property type="entry name" value="P-loop containing nucleotide triphosphate hydrolases"/>
    <property type="match status" value="1"/>
</dbReference>
<dbReference type="InterPro" id="IPR003439">
    <property type="entry name" value="ABC_transporter-like_ATP-bd"/>
</dbReference>
<dbReference type="CDD" id="cd03294">
    <property type="entry name" value="ABC_Pro_Gly_Betaine"/>
    <property type="match status" value="1"/>
</dbReference>
<dbReference type="Pfam" id="PF00005">
    <property type="entry name" value="ABC_tran"/>
    <property type="match status" value="1"/>
</dbReference>
<comment type="catalytic activity">
    <reaction evidence="7">
        <text>a quaternary ammonium(out) + ATP + H2O = a quaternary ammonium(in) + ADP + phosphate + H(+)</text>
        <dbReference type="Rhea" id="RHEA:11036"/>
        <dbReference type="ChEBI" id="CHEBI:15377"/>
        <dbReference type="ChEBI" id="CHEBI:15378"/>
        <dbReference type="ChEBI" id="CHEBI:30616"/>
        <dbReference type="ChEBI" id="CHEBI:35267"/>
        <dbReference type="ChEBI" id="CHEBI:43474"/>
        <dbReference type="ChEBI" id="CHEBI:456216"/>
    </reaction>
</comment>
<dbReference type="PROSITE" id="PS51371">
    <property type="entry name" value="CBS"/>
    <property type="match status" value="2"/>
</dbReference>
<dbReference type="InterPro" id="IPR046342">
    <property type="entry name" value="CBS_dom_sf"/>
</dbReference>
<keyword evidence="7" id="KW-1003">Cell membrane</keyword>
<dbReference type="SMART" id="SM00382">
    <property type="entry name" value="AAA"/>
    <property type="match status" value="1"/>
</dbReference>
<evidence type="ECO:0000256" key="6">
    <source>
        <dbReference type="PROSITE-ProRule" id="PRU00703"/>
    </source>
</evidence>
<keyword evidence="7" id="KW-0997">Cell inner membrane</keyword>
<keyword evidence="6" id="KW-0129">CBS domain</keyword>
<evidence type="ECO:0000256" key="2">
    <source>
        <dbReference type="ARBA" id="ARBA00022448"/>
    </source>
</evidence>
<organism evidence="10">
    <name type="scientific">Halomonas sp. H10-59</name>
    <dbReference type="NCBI Taxonomy" id="2950874"/>
    <lineage>
        <taxon>Bacteria</taxon>
        <taxon>Pseudomonadati</taxon>
        <taxon>Pseudomonadota</taxon>
        <taxon>Gammaproteobacteria</taxon>
        <taxon>Oceanospirillales</taxon>
        <taxon>Halomonadaceae</taxon>
        <taxon>Halomonas</taxon>
    </lineage>
</organism>
<accession>A0AAU7KST5</accession>
<dbReference type="RefSeq" id="WP_045992017.1">
    <property type="nucleotide sequence ID" value="NZ_CP098828.1"/>
</dbReference>
<evidence type="ECO:0000259" key="9">
    <source>
        <dbReference type="PROSITE" id="PS51371"/>
    </source>
</evidence>
<comment type="similarity">
    <text evidence="1 7">Belongs to the ABC transporter superfamily.</text>
</comment>
<dbReference type="GO" id="GO:0005524">
    <property type="term" value="F:ATP binding"/>
    <property type="evidence" value="ECO:0007669"/>
    <property type="project" value="UniProtKB-UniRule"/>
</dbReference>
<protein>
    <recommendedName>
        <fullName evidence="7">Quaternary amine transport ATP-binding protein</fullName>
        <ecNumber evidence="7">7.6.2.9</ecNumber>
    </recommendedName>
</protein>
<dbReference type="PROSITE" id="PS50893">
    <property type="entry name" value="ABC_TRANSPORTER_2"/>
    <property type="match status" value="1"/>
</dbReference>
<keyword evidence="3 7" id="KW-0547">Nucleotide-binding</keyword>
<sequence length="400" mass="44542">MSENRSVKIKVRGLSKVFGDQPKKALKLRDEGLKRPEILDKTGQTLGLSNIDFDVHEGELLVIMGLSGSGKSTLIRCLNRLIEPTEGEIIIDGEDIPQLSDKALLECRRRHFSMVFQNFALFPHRTVQQNAEFGLEIRGIDADTRAKTARDALTQVGLNGWEDAYPNQLSGGMQQRVGLARALANDSTVLLMDEAFSALDPLIRKDMQQELLELQHRMKKTTVFITHDLDEALNIGDRIVLLKDGEVVQIGTPEEILTKPADDYVERFIEGVDMSRVLTAESAMRPVRATAREDDGPRTALRKMKENAMDSIYVTSRDRKLKGLVEADAANSAIQSGQDRLDSVMTQDFRTVGPDEPLHNLFALFNEKSFPIAVIDDERRLLGVVVKGAVLDELAQAGDH</sequence>
<evidence type="ECO:0000256" key="4">
    <source>
        <dbReference type="ARBA" id="ARBA00022840"/>
    </source>
</evidence>
<dbReference type="AlphaFoldDB" id="A0AAU7KST5"/>
<dbReference type="FunFam" id="3.40.50.300:FF:000201">
    <property type="entry name" value="Glycine betaine/L-proline ABC transporter ATP-binding protein"/>
    <property type="match status" value="1"/>
</dbReference>
<dbReference type="InterPro" id="IPR000644">
    <property type="entry name" value="CBS_dom"/>
</dbReference>
<gene>
    <name evidence="10" type="ORF">NFG57_15505</name>
</gene>
<evidence type="ECO:0000256" key="7">
    <source>
        <dbReference type="RuleBase" id="RU369116"/>
    </source>
</evidence>
<dbReference type="InterPro" id="IPR003593">
    <property type="entry name" value="AAA+_ATPase"/>
</dbReference>
<feature type="domain" description="ABC transporter" evidence="8">
    <location>
        <begin position="28"/>
        <end position="269"/>
    </location>
</feature>
<proteinExistence type="inferred from homology"/>
<dbReference type="NCBIfam" id="TIGR01186">
    <property type="entry name" value="proV"/>
    <property type="match status" value="1"/>
</dbReference>
<dbReference type="InterPro" id="IPR005892">
    <property type="entry name" value="Gly-betaine_transp_ATP-bd"/>
</dbReference>
<name>A0AAU7KST5_9GAMM</name>
<evidence type="ECO:0000256" key="5">
    <source>
        <dbReference type="ARBA" id="ARBA00022970"/>
    </source>
</evidence>
<keyword evidence="2 7" id="KW-0813">Transport</keyword>
<dbReference type="GO" id="GO:0016887">
    <property type="term" value="F:ATP hydrolysis activity"/>
    <property type="evidence" value="ECO:0007669"/>
    <property type="project" value="UniProtKB-UniRule"/>
</dbReference>
<keyword evidence="4 7" id="KW-0067">ATP-binding</keyword>
<comment type="subunit">
    <text evidence="7">The complex is probably composed of two ATP-binding proteins, two transmembrane proteins and a solute-binding protein.</text>
</comment>
<dbReference type="PROSITE" id="PS00211">
    <property type="entry name" value="ABC_TRANSPORTER_1"/>
    <property type="match status" value="1"/>
</dbReference>
<evidence type="ECO:0000313" key="10">
    <source>
        <dbReference type="EMBL" id="XBO74213.1"/>
    </source>
</evidence>
<feature type="domain" description="CBS" evidence="9">
    <location>
        <begin position="284"/>
        <end position="340"/>
    </location>
</feature>
<feature type="domain" description="CBS" evidence="9">
    <location>
        <begin position="345"/>
        <end position="400"/>
    </location>
</feature>
<dbReference type="GO" id="GO:0006970">
    <property type="term" value="P:response to osmotic stress"/>
    <property type="evidence" value="ECO:0007669"/>
    <property type="project" value="UniProtKB-ARBA"/>
</dbReference>
<dbReference type="Gene3D" id="3.10.580.10">
    <property type="entry name" value="CBS-domain"/>
    <property type="match status" value="1"/>
</dbReference>
<dbReference type="PANTHER" id="PTHR43869:SF1">
    <property type="entry name" value="GLYCINE BETAINE_PROLINE BETAINE TRANSPORT SYSTEM ATP-BINDING PROTEIN PROV"/>
    <property type="match status" value="1"/>
</dbReference>
<dbReference type="SUPFAM" id="SSF54631">
    <property type="entry name" value="CBS-domain pair"/>
    <property type="match status" value="1"/>
</dbReference>
<dbReference type="GO" id="GO:0005886">
    <property type="term" value="C:plasma membrane"/>
    <property type="evidence" value="ECO:0007669"/>
    <property type="project" value="UniProtKB-SubCell"/>
</dbReference>
<evidence type="ECO:0000256" key="3">
    <source>
        <dbReference type="ARBA" id="ARBA00022741"/>
    </source>
</evidence>
<reference evidence="10" key="1">
    <citation type="submission" date="2022-06" db="EMBL/GenBank/DDBJ databases">
        <title>A novel DMS-producing enzyme.</title>
        <authorList>
            <person name="Zhang Y."/>
        </authorList>
    </citation>
    <scope>NUCLEOTIDE SEQUENCE</scope>
    <source>
        <strain evidence="10">H10-59</strain>
    </source>
</reference>
<dbReference type="PANTHER" id="PTHR43869">
    <property type="entry name" value="GLYCINE BETAINE/PROLINE BETAINE TRANSPORT SYSTEM ATP-BINDING PROTEIN PROV"/>
    <property type="match status" value="1"/>
</dbReference>
<dbReference type="Pfam" id="PF00571">
    <property type="entry name" value="CBS"/>
    <property type="match status" value="1"/>
</dbReference>
<evidence type="ECO:0000259" key="8">
    <source>
        <dbReference type="PROSITE" id="PS50893"/>
    </source>
</evidence>
<keyword evidence="7" id="KW-0472">Membrane</keyword>
<dbReference type="InterPro" id="IPR027417">
    <property type="entry name" value="P-loop_NTPase"/>
</dbReference>
<dbReference type="InterPro" id="IPR051921">
    <property type="entry name" value="ABC_osmolyte_uptake_ATP-bind"/>
</dbReference>
<dbReference type="GO" id="GO:0031460">
    <property type="term" value="P:glycine betaine transport"/>
    <property type="evidence" value="ECO:0007669"/>
    <property type="project" value="InterPro"/>
</dbReference>
<dbReference type="GO" id="GO:0015418">
    <property type="term" value="F:ABC-type quaternary ammonium compound transporting activity"/>
    <property type="evidence" value="ECO:0007669"/>
    <property type="project" value="UniProtKB-EC"/>
</dbReference>
<dbReference type="SUPFAM" id="SSF52540">
    <property type="entry name" value="P-loop containing nucleoside triphosphate hydrolases"/>
    <property type="match status" value="1"/>
</dbReference>